<evidence type="ECO:0000313" key="1">
    <source>
        <dbReference type="EMBL" id="KAJ3644537.1"/>
    </source>
</evidence>
<comment type="caution">
    <text evidence="1">The sequence shown here is derived from an EMBL/GenBank/DDBJ whole genome shotgun (WGS) entry which is preliminary data.</text>
</comment>
<keyword evidence="2" id="KW-1185">Reference proteome</keyword>
<proteinExistence type="predicted"/>
<name>A0AA38HWM3_9CUCU</name>
<organism evidence="1 2">
    <name type="scientific">Zophobas morio</name>
    <dbReference type="NCBI Taxonomy" id="2755281"/>
    <lineage>
        <taxon>Eukaryota</taxon>
        <taxon>Metazoa</taxon>
        <taxon>Ecdysozoa</taxon>
        <taxon>Arthropoda</taxon>
        <taxon>Hexapoda</taxon>
        <taxon>Insecta</taxon>
        <taxon>Pterygota</taxon>
        <taxon>Neoptera</taxon>
        <taxon>Endopterygota</taxon>
        <taxon>Coleoptera</taxon>
        <taxon>Polyphaga</taxon>
        <taxon>Cucujiformia</taxon>
        <taxon>Tenebrionidae</taxon>
        <taxon>Zophobas</taxon>
    </lineage>
</organism>
<evidence type="ECO:0000313" key="2">
    <source>
        <dbReference type="Proteomes" id="UP001168821"/>
    </source>
</evidence>
<dbReference type="EMBL" id="JALNTZ010000007">
    <property type="protein sequence ID" value="KAJ3644537.1"/>
    <property type="molecule type" value="Genomic_DNA"/>
</dbReference>
<accession>A0AA38HWM3</accession>
<gene>
    <name evidence="1" type="ORF">Zmor_022262</name>
</gene>
<reference evidence="1" key="1">
    <citation type="journal article" date="2023" name="G3 (Bethesda)">
        <title>Whole genome assemblies of Zophobas morio and Tenebrio molitor.</title>
        <authorList>
            <person name="Kaur S."/>
            <person name="Stinson S.A."/>
            <person name="diCenzo G.C."/>
        </authorList>
    </citation>
    <scope>NUCLEOTIDE SEQUENCE</scope>
    <source>
        <strain evidence="1">QUZm001</strain>
    </source>
</reference>
<protein>
    <submittedName>
        <fullName evidence="1">Uncharacterized protein</fullName>
    </submittedName>
</protein>
<dbReference type="AlphaFoldDB" id="A0AA38HWM3"/>
<dbReference type="Proteomes" id="UP001168821">
    <property type="component" value="Unassembled WGS sequence"/>
</dbReference>
<sequence>MKRKTERRRMEGAKAIPMKDKRMMGAISKLVFLRPTTSPKMAAMKAPTGAPTSGMMAHHEPASLVVGMGDVVAKSCGR</sequence>